<dbReference type="Gene3D" id="2.160.20.10">
    <property type="entry name" value="Single-stranded right-handed beta-helix, Pectin lyase-like"/>
    <property type="match status" value="1"/>
</dbReference>
<keyword evidence="2" id="KW-0472">Membrane</keyword>
<protein>
    <recommendedName>
        <fullName evidence="4">Right handed beta helix domain-containing protein</fullName>
    </recommendedName>
</protein>
<proteinExistence type="predicted"/>
<evidence type="ECO:0000313" key="5">
    <source>
        <dbReference type="EMBL" id="EDW75352.2"/>
    </source>
</evidence>
<feature type="region of interest" description="Disordered" evidence="1">
    <location>
        <begin position="856"/>
        <end position="884"/>
    </location>
</feature>
<feature type="signal peptide" evidence="3">
    <location>
        <begin position="1"/>
        <end position="21"/>
    </location>
</feature>
<dbReference type="InParanoid" id="B4MTB3"/>
<name>B4MTB3_DROWI</name>
<dbReference type="GO" id="GO:0045202">
    <property type="term" value="C:synapse"/>
    <property type="evidence" value="ECO:0007669"/>
    <property type="project" value="GOC"/>
</dbReference>
<evidence type="ECO:0000256" key="1">
    <source>
        <dbReference type="SAM" id="MobiDB-lite"/>
    </source>
</evidence>
<dbReference type="eggNOG" id="ENOG502QW2Z">
    <property type="taxonomic scope" value="Eukaryota"/>
</dbReference>
<dbReference type="PANTHER" id="PTHR15936:SF2">
    <property type="entry name" value="GUANINE NUCLEOTIDE-BINDING PROTEIN G(I)_G(S)_G(O) SUBUNIT GAMMA-13"/>
    <property type="match status" value="1"/>
</dbReference>
<dbReference type="Proteomes" id="UP000007798">
    <property type="component" value="Unassembled WGS sequence"/>
</dbReference>
<feature type="transmembrane region" description="Helical" evidence="2">
    <location>
        <begin position="455"/>
        <end position="477"/>
    </location>
</feature>
<dbReference type="GO" id="GO:0007274">
    <property type="term" value="P:neuromuscular synaptic transmission"/>
    <property type="evidence" value="ECO:0007669"/>
    <property type="project" value="EnsemblMetazoa"/>
</dbReference>
<keyword evidence="6" id="KW-1185">Reference proteome</keyword>
<feature type="chain" id="PRO_5006458029" description="Right handed beta helix domain-containing protein" evidence="3">
    <location>
        <begin position="22"/>
        <end position="884"/>
    </location>
</feature>
<dbReference type="InterPro" id="IPR039448">
    <property type="entry name" value="Beta_helix"/>
</dbReference>
<dbReference type="OrthoDB" id="8185041at2759"/>
<dbReference type="EMBL" id="CH963851">
    <property type="protein sequence ID" value="EDW75352.2"/>
    <property type="molecule type" value="Genomic_DNA"/>
</dbReference>
<evidence type="ECO:0000313" key="6">
    <source>
        <dbReference type="Proteomes" id="UP000007798"/>
    </source>
</evidence>
<dbReference type="SUPFAM" id="SSF51126">
    <property type="entry name" value="Pectin lyase-like"/>
    <property type="match status" value="1"/>
</dbReference>
<keyword evidence="2" id="KW-0812">Transmembrane</keyword>
<dbReference type="PANTHER" id="PTHR15936">
    <property type="entry name" value="GUANINE NUCLEOTIDE-BINDING PROTEIN G I /G S /G O GAMMA-13 SUBUNIT"/>
    <property type="match status" value="1"/>
</dbReference>
<dbReference type="Pfam" id="PF13229">
    <property type="entry name" value="Beta_helix"/>
    <property type="match status" value="1"/>
</dbReference>
<sequence>MLPALVIFGLLLAAIPASALGQQPRYNNNRFDTESASQSLIQGNPINICEYCQCEKTTIVCDFQKTKKPLSSIWNSAIAVPPNYTAIQVILTRDTKLELHDGFFQVKNRVNRVIIIGGGQVEITPFAFRNNQGGYPDIQILNVSNVFLKEHSFSGREFKLTVEESAILCTNSTVNLYIEEAQMREIQSFEVVMNKINITKSTIGTILTKAFDVTNINELSFENCRIRKIETNALTNRLFSNHVSITDCHIDAIDKEAISGSGITELTLKNNTIETIESEALKVHSTLVFIQDNTVMHSGNDWLMVTDGQQIVVENNHFKDSGQVSLGHSKNPLNCSFANNRLDSAKSIILNITNCVVRYITTARSCNCNSSDVATSFDHDFSSEIYCTLDARDQSCFNASSVNSRRYSNEACGTMLPNRTMRCTDGSVRIHRKGYGFITKEENAQINRGMPISHIVGIVFGVLTVLLVPICIAYCCLRKLCNRKGCERTDKAKYCFKSQSELSELKSGVANLPDNSSLRKKCERLMANNGKQTIAECSKHITKLISQTNDIPHDINLCLERHLKNHNLNNTLSSHIEAYGGGGGVGGVLGGDDVMTAIGNNSSQPAPSAPILQNELLGDNPIYEELQETQGPQQPLLYGIYSEPLESGSVAPVYSEPFNAADANDMPPPYQAEYATPMRHHHHQVPQSSTLSIQQQQQQQIPSSHTFNNTINHNNNINNNNNARYATPVWRSAASATPTATATTTMPFMASPPITHAQRHVRDLRQDLEAKPQFHPNQLTSIRNQRQLHLTQVGPTATTSTTPTPVTATIRHPQQLQLQRNPRQQLSNSSSRNSFECLDGAASLAAMEHMDMRGAAGGCDTGSDHSGGSDETVKIDDVIQYADA</sequence>
<dbReference type="InterPro" id="IPR039227">
    <property type="entry name" value="GNG13"/>
</dbReference>
<dbReference type="InterPro" id="IPR012334">
    <property type="entry name" value="Pectin_lyas_fold"/>
</dbReference>
<feature type="region of interest" description="Disordered" evidence="1">
    <location>
        <begin position="815"/>
        <end position="834"/>
    </location>
</feature>
<dbReference type="AlphaFoldDB" id="B4MTB3"/>
<accession>B4MTB3</accession>
<dbReference type="HOGENOM" id="CLU_014096_0_0_1"/>
<feature type="compositionally biased region" description="Basic and acidic residues" evidence="1">
    <location>
        <begin position="867"/>
        <end position="877"/>
    </location>
</feature>
<dbReference type="GO" id="GO:0050909">
    <property type="term" value="P:sensory perception of taste"/>
    <property type="evidence" value="ECO:0007669"/>
    <property type="project" value="InterPro"/>
</dbReference>
<evidence type="ECO:0000256" key="2">
    <source>
        <dbReference type="SAM" id="Phobius"/>
    </source>
</evidence>
<keyword evidence="3" id="KW-0732">Signal</keyword>
<evidence type="ECO:0000259" key="4">
    <source>
        <dbReference type="Pfam" id="PF13229"/>
    </source>
</evidence>
<organism evidence="5 6">
    <name type="scientific">Drosophila willistoni</name>
    <name type="common">Fruit fly</name>
    <dbReference type="NCBI Taxonomy" id="7260"/>
    <lineage>
        <taxon>Eukaryota</taxon>
        <taxon>Metazoa</taxon>
        <taxon>Ecdysozoa</taxon>
        <taxon>Arthropoda</taxon>
        <taxon>Hexapoda</taxon>
        <taxon>Insecta</taxon>
        <taxon>Pterygota</taxon>
        <taxon>Neoptera</taxon>
        <taxon>Endopterygota</taxon>
        <taxon>Diptera</taxon>
        <taxon>Brachycera</taxon>
        <taxon>Muscomorpha</taxon>
        <taxon>Ephydroidea</taxon>
        <taxon>Drosophilidae</taxon>
        <taxon>Drosophila</taxon>
        <taxon>Sophophora</taxon>
    </lineage>
</organism>
<feature type="domain" description="Right handed beta helix" evidence="4">
    <location>
        <begin position="213"/>
        <end position="346"/>
    </location>
</feature>
<reference evidence="5 6" key="1">
    <citation type="journal article" date="2007" name="Nature">
        <title>Evolution of genes and genomes on the Drosophila phylogeny.</title>
        <authorList>
            <consortium name="Drosophila 12 Genomes Consortium"/>
            <person name="Clark A.G."/>
            <person name="Eisen M.B."/>
            <person name="Smith D.R."/>
            <person name="Bergman C.M."/>
            <person name="Oliver B."/>
            <person name="Markow T.A."/>
            <person name="Kaufman T.C."/>
            <person name="Kellis M."/>
            <person name="Gelbart W."/>
            <person name="Iyer V.N."/>
            <person name="Pollard D.A."/>
            <person name="Sackton T.B."/>
            <person name="Larracuente A.M."/>
            <person name="Singh N.D."/>
            <person name="Abad J.P."/>
            <person name="Abt D.N."/>
            <person name="Adryan B."/>
            <person name="Aguade M."/>
            <person name="Akashi H."/>
            <person name="Anderson W.W."/>
            <person name="Aquadro C.F."/>
            <person name="Ardell D.H."/>
            <person name="Arguello R."/>
            <person name="Artieri C.G."/>
            <person name="Barbash D.A."/>
            <person name="Barker D."/>
            <person name="Barsanti P."/>
            <person name="Batterham P."/>
            <person name="Batzoglou S."/>
            <person name="Begun D."/>
            <person name="Bhutkar A."/>
            <person name="Blanco E."/>
            <person name="Bosak S.A."/>
            <person name="Bradley R.K."/>
            <person name="Brand A.D."/>
            <person name="Brent M.R."/>
            <person name="Brooks A.N."/>
            <person name="Brown R.H."/>
            <person name="Butlin R.K."/>
            <person name="Caggese C."/>
            <person name="Calvi B.R."/>
            <person name="Bernardo de Carvalho A."/>
            <person name="Caspi A."/>
            <person name="Castrezana S."/>
            <person name="Celniker S.E."/>
            <person name="Chang J.L."/>
            <person name="Chapple C."/>
            <person name="Chatterji S."/>
            <person name="Chinwalla A."/>
            <person name="Civetta A."/>
            <person name="Clifton S.W."/>
            <person name="Comeron J.M."/>
            <person name="Costello J.C."/>
            <person name="Coyne J.A."/>
            <person name="Daub J."/>
            <person name="David R.G."/>
            <person name="Delcher A.L."/>
            <person name="Delehaunty K."/>
            <person name="Do C.B."/>
            <person name="Ebling H."/>
            <person name="Edwards K."/>
            <person name="Eickbush T."/>
            <person name="Evans J.D."/>
            <person name="Filipski A."/>
            <person name="Findeiss S."/>
            <person name="Freyhult E."/>
            <person name="Fulton L."/>
            <person name="Fulton R."/>
            <person name="Garcia A.C."/>
            <person name="Gardiner A."/>
            <person name="Garfield D.A."/>
            <person name="Garvin B.E."/>
            <person name="Gibson G."/>
            <person name="Gilbert D."/>
            <person name="Gnerre S."/>
            <person name="Godfrey J."/>
            <person name="Good R."/>
            <person name="Gotea V."/>
            <person name="Gravely B."/>
            <person name="Greenberg A.J."/>
            <person name="Griffiths-Jones S."/>
            <person name="Gross S."/>
            <person name="Guigo R."/>
            <person name="Gustafson E.A."/>
            <person name="Haerty W."/>
            <person name="Hahn M.W."/>
            <person name="Halligan D.L."/>
            <person name="Halpern A.L."/>
            <person name="Halter G.M."/>
            <person name="Han M.V."/>
            <person name="Heger A."/>
            <person name="Hillier L."/>
            <person name="Hinrichs A.S."/>
            <person name="Holmes I."/>
            <person name="Hoskins R.A."/>
            <person name="Hubisz M.J."/>
            <person name="Hultmark D."/>
            <person name="Huntley M.A."/>
            <person name="Jaffe D.B."/>
            <person name="Jagadeeshan S."/>
            <person name="Jeck W.R."/>
            <person name="Johnson J."/>
            <person name="Jones C.D."/>
            <person name="Jordan W.C."/>
            <person name="Karpen G.H."/>
            <person name="Kataoka E."/>
            <person name="Keightley P.D."/>
            <person name="Kheradpour P."/>
            <person name="Kirkness E.F."/>
            <person name="Koerich L.B."/>
            <person name="Kristiansen K."/>
            <person name="Kudrna D."/>
            <person name="Kulathinal R.J."/>
            <person name="Kumar S."/>
            <person name="Kwok R."/>
            <person name="Lander E."/>
            <person name="Langley C.H."/>
            <person name="Lapoint R."/>
            <person name="Lazzaro B.P."/>
            <person name="Lee S.J."/>
            <person name="Levesque L."/>
            <person name="Li R."/>
            <person name="Lin C.F."/>
            <person name="Lin M.F."/>
            <person name="Lindblad-Toh K."/>
            <person name="Llopart A."/>
            <person name="Long M."/>
            <person name="Low L."/>
            <person name="Lozovsky E."/>
            <person name="Lu J."/>
            <person name="Luo M."/>
            <person name="Machado C.A."/>
            <person name="Makalowski W."/>
            <person name="Marzo M."/>
            <person name="Matsuda M."/>
            <person name="Matzkin L."/>
            <person name="McAllister B."/>
            <person name="McBride C.S."/>
            <person name="McKernan B."/>
            <person name="McKernan K."/>
            <person name="Mendez-Lago M."/>
            <person name="Minx P."/>
            <person name="Mollenhauer M.U."/>
            <person name="Montooth K."/>
            <person name="Mount S.M."/>
            <person name="Mu X."/>
            <person name="Myers E."/>
            <person name="Negre B."/>
            <person name="Newfeld S."/>
            <person name="Nielsen R."/>
            <person name="Noor M.A."/>
            <person name="O'Grady P."/>
            <person name="Pachter L."/>
            <person name="Papaceit M."/>
            <person name="Parisi M.J."/>
            <person name="Parisi M."/>
            <person name="Parts L."/>
            <person name="Pedersen J.S."/>
            <person name="Pesole G."/>
            <person name="Phillippy A.M."/>
            <person name="Ponting C.P."/>
            <person name="Pop M."/>
            <person name="Porcelli D."/>
            <person name="Powell J.R."/>
            <person name="Prohaska S."/>
            <person name="Pruitt K."/>
            <person name="Puig M."/>
            <person name="Quesneville H."/>
            <person name="Ram K.R."/>
            <person name="Rand D."/>
            <person name="Rasmussen M.D."/>
            <person name="Reed L.K."/>
            <person name="Reenan R."/>
            <person name="Reily A."/>
            <person name="Remington K.A."/>
            <person name="Rieger T.T."/>
            <person name="Ritchie M.G."/>
            <person name="Robin C."/>
            <person name="Rogers Y.H."/>
            <person name="Rohde C."/>
            <person name="Rozas J."/>
            <person name="Rubenfield M.J."/>
            <person name="Ruiz A."/>
            <person name="Russo S."/>
            <person name="Salzberg S.L."/>
            <person name="Sanchez-Gracia A."/>
            <person name="Saranga D.J."/>
            <person name="Sato H."/>
            <person name="Schaeffer S.W."/>
            <person name="Schatz M.C."/>
            <person name="Schlenke T."/>
            <person name="Schwartz R."/>
            <person name="Segarra C."/>
            <person name="Singh R.S."/>
            <person name="Sirot L."/>
            <person name="Sirota M."/>
            <person name="Sisneros N.B."/>
            <person name="Smith C.D."/>
            <person name="Smith T.F."/>
            <person name="Spieth J."/>
            <person name="Stage D.E."/>
            <person name="Stark A."/>
            <person name="Stephan W."/>
            <person name="Strausberg R.L."/>
            <person name="Strempel S."/>
            <person name="Sturgill D."/>
            <person name="Sutton G."/>
            <person name="Sutton G.G."/>
            <person name="Tao W."/>
            <person name="Teichmann S."/>
            <person name="Tobari Y.N."/>
            <person name="Tomimura Y."/>
            <person name="Tsolas J.M."/>
            <person name="Valente V.L."/>
            <person name="Venter E."/>
            <person name="Venter J.C."/>
            <person name="Vicario S."/>
            <person name="Vieira F.G."/>
            <person name="Vilella A.J."/>
            <person name="Villasante A."/>
            <person name="Walenz B."/>
            <person name="Wang J."/>
            <person name="Wasserman M."/>
            <person name="Watts T."/>
            <person name="Wilson D."/>
            <person name="Wilson R.K."/>
            <person name="Wing R.A."/>
            <person name="Wolfner M.F."/>
            <person name="Wong A."/>
            <person name="Wong G.K."/>
            <person name="Wu C.I."/>
            <person name="Wu G."/>
            <person name="Yamamoto D."/>
            <person name="Yang H.P."/>
            <person name="Yang S.P."/>
            <person name="Yorke J.A."/>
            <person name="Yoshida K."/>
            <person name="Zdobnov E."/>
            <person name="Zhang P."/>
            <person name="Zhang Y."/>
            <person name="Zimin A.V."/>
            <person name="Baldwin J."/>
            <person name="Abdouelleil A."/>
            <person name="Abdulkadir J."/>
            <person name="Abebe A."/>
            <person name="Abera B."/>
            <person name="Abreu J."/>
            <person name="Acer S.C."/>
            <person name="Aftuck L."/>
            <person name="Alexander A."/>
            <person name="An P."/>
            <person name="Anderson E."/>
            <person name="Anderson S."/>
            <person name="Arachi H."/>
            <person name="Azer M."/>
            <person name="Bachantsang P."/>
            <person name="Barry A."/>
            <person name="Bayul T."/>
            <person name="Berlin A."/>
            <person name="Bessette D."/>
            <person name="Bloom T."/>
            <person name="Blye J."/>
            <person name="Boguslavskiy L."/>
            <person name="Bonnet C."/>
            <person name="Boukhgalter B."/>
            <person name="Bourzgui I."/>
            <person name="Brown A."/>
            <person name="Cahill P."/>
            <person name="Channer S."/>
            <person name="Cheshatsang Y."/>
            <person name="Chuda L."/>
            <person name="Citroen M."/>
            <person name="Collymore A."/>
            <person name="Cooke P."/>
            <person name="Costello M."/>
            <person name="D'Aco K."/>
            <person name="Daza R."/>
            <person name="De Haan G."/>
            <person name="DeGray S."/>
            <person name="DeMaso C."/>
            <person name="Dhargay N."/>
            <person name="Dooley K."/>
            <person name="Dooley E."/>
            <person name="Doricent M."/>
            <person name="Dorje P."/>
            <person name="Dorjee K."/>
            <person name="Dupes A."/>
            <person name="Elong R."/>
            <person name="Falk J."/>
            <person name="Farina A."/>
            <person name="Faro S."/>
            <person name="Ferguson D."/>
            <person name="Fisher S."/>
            <person name="Foley C.D."/>
            <person name="Franke A."/>
            <person name="Friedrich D."/>
            <person name="Gadbois L."/>
            <person name="Gearin G."/>
            <person name="Gearin C.R."/>
            <person name="Giannoukos G."/>
            <person name="Goode T."/>
            <person name="Graham J."/>
            <person name="Grandbois E."/>
            <person name="Grewal S."/>
            <person name="Gyaltsen K."/>
            <person name="Hafez N."/>
            <person name="Hagos B."/>
            <person name="Hall J."/>
            <person name="Henson C."/>
            <person name="Hollinger A."/>
            <person name="Honan T."/>
            <person name="Huard M.D."/>
            <person name="Hughes L."/>
            <person name="Hurhula B."/>
            <person name="Husby M.E."/>
            <person name="Kamat A."/>
            <person name="Kanga B."/>
            <person name="Kashin S."/>
            <person name="Khazanovich D."/>
            <person name="Kisner P."/>
            <person name="Lance K."/>
            <person name="Lara M."/>
            <person name="Lee W."/>
            <person name="Lennon N."/>
            <person name="Letendre F."/>
            <person name="LeVine R."/>
            <person name="Lipovsky A."/>
            <person name="Liu X."/>
            <person name="Liu J."/>
            <person name="Liu S."/>
            <person name="Lokyitsang T."/>
            <person name="Lokyitsang Y."/>
            <person name="Lubonja R."/>
            <person name="Lui A."/>
            <person name="MacDonald P."/>
            <person name="Magnisalis V."/>
            <person name="Maru K."/>
            <person name="Matthews C."/>
            <person name="McCusker W."/>
            <person name="McDonough S."/>
            <person name="Mehta T."/>
            <person name="Meldrim J."/>
            <person name="Meneus L."/>
            <person name="Mihai O."/>
            <person name="Mihalev A."/>
            <person name="Mihova T."/>
            <person name="Mittelman R."/>
            <person name="Mlenga V."/>
            <person name="Montmayeur A."/>
            <person name="Mulrain L."/>
            <person name="Navidi A."/>
            <person name="Naylor J."/>
            <person name="Negash T."/>
            <person name="Nguyen T."/>
            <person name="Nguyen N."/>
            <person name="Nicol R."/>
            <person name="Norbu C."/>
            <person name="Norbu N."/>
            <person name="Novod N."/>
            <person name="O'Neill B."/>
            <person name="Osman S."/>
            <person name="Markiewicz E."/>
            <person name="Oyono O.L."/>
            <person name="Patti C."/>
            <person name="Phunkhang P."/>
            <person name="Pierre F."/>
            <person name="Priest M."/>
            <person name="Raghuraman S."/>
            <person name="Rege F."/>
            <person name="Reyes R."/>
            <person name="Rise C."/>
            <person name="Rogov P."/>
            <person name="Ross K."/>
            <person name="Ryan E."/>
            <person name="Settipalli S."/>
            <person name="Shea T."/>
            <person name="Sherpa N."/>
            <person name="Shi L."/>
            <person name="Shih D."/>
            <person name="Sparrow T."/>
            <person name="Spaulding J."/>
            <person name="Stalker J."/>
            <person name="Stange-Thomann N."/>
            <person name="Stavropoulos S."/>
            <person name="Stone C."/>
            <person name="Strader C."/>
            <person name="Tesfaye S."/>
            <person name="Thomson T."/>
            <person name="Thoulutsang Y."/>
            <person name="Thoulutsang D."/>
            <person name="Topham K."/>
            <person name="Topping I."/>
            <person name="Tsamla T."/>
            <person name="Vassiliev H."/>
            <person name="Vo A."/>
            <person name="Wangchuk T."/>
            <person name="Wangdi T."/>
            <person name="Weiand M."/>
            <person name="Wilkinson J."/>
            <person name="Wilson A."/>
            <person name="Yadav S."/>
            <person name="Young G."/>
            <person name="Yu Q."/>
            <person name="Zembek L."/>
            <person name="Zhong D."/>
            <person name="Zimmer A."/>
            <person name="Zwirko Z."/>
            <person name="Jaffe D.B."/>
            <person name="Alvarez P."/>
            <person name="Brockman W."/>
            <person name="Butler J."/>
            <person name="Chin C."/>
            <person name="Gnerre S."/>
            <person name="Grabherr M."/>
            <person name="Kleber M."/>
            <person name="Mauceli E."/>
            <person name="MacCallum I."/>
        </authorList>
    </citation>
    <scope>NUCLEOTIDE SEQUENCE [LARGE SCALE GENOMIC DNA]</scope>
    <source>
        <strain evidence="6">Tucson 14030-0811.24</strain>
    </source>
</reference>
<gene>
    <name evidence="5" type="primary">Dwil\GK20121</name>
    <name evidence="5" type="ORF">Dwil_GK20121</name>
</gene>
<dbReference type="STRING" id="7260.B4MTB3"/>
<dbReference type="GO" id="GO:0007200">
    <property type="term" value="P:phospholipase C-activating G protein-coupled receptor signaling pathway"/>
    <property type="evidence" value="ECO:0007669"/>
    <property type="project" value="InterPro"/>
</dbReference>
<dbReference type="GO" id="GO:0005834">
    <property type="term" value="C:heterotrimeric G-protein complex"/>
    <property type="evidence" value="ECO:0007669"/>
    <property type="project" value="InterPro"/>
</dbReference>
<keyword evidence="2" id="KW-1133">Transmembrane helix</keyword>
<evidence type="ECO:0000256" key="3">
    <source>
        <dbReference type="SAM" id="SignalP"/>
    </source>
</evidence>
<dbReference type="GO" id="GO:0007616">
    <property type="term" value="P:long-term memory"/>
    <property type="evidence" value="ECO:0007669"/>
    <property type="project" value="EnsemblMetazoa"/>
</dbReference>
<dbReference type="InterPro" id="IPR011050">
    <property type="entry name" value="Pectin_lyase_fold/virulence"/>
</dbReference>
<dbReference type="GO" id="GO:0031681">
    <property type="term" value="F:G-protein beta-subunit binding"/>
    <property type="evidence" value="ECO:0007669"/>
    <property type="project" value="InterPro"/>
</dbReference>